<sequence>MDESTAHVRGAPRRACDNCRRRKIRCNRNQPCAKCEEIQLVCQYNDTARRKGPKGRTAPVLTELLATGTSDGSGMHNYDSQHANDVVLDSLQSSLAPLDDSPYSADYDTSLLVYDISTASIAPVPRRISSPQLRAYVQAFLQQLYPIMPVVDGNALLLDCAGPEALHPRRYALLVALSAAAHFQLNFHMPEKDVDPDTLRSGYHLIREAEQALHQFDPFDDLHADTILIRFFLFAAYGNLREPDRAWYYLNQSLSFAHILKLNMESTYEDLDQNEAEILRRIYWLLFVTERAYALQTGRPIMLRATIKKPVVFQSESPTTMYGFTSLISLFEKITPDFYEWNICDIGGMCDLSSLSDIYKSVAFATPLLAEVPETNRVDIILTQQWLQTRLWRFYMDRQYLHGGQSNTGLPKQTPTIAGRIVMACLSSVAQKSADSHGIGIEQKLYDIGESIFQFTQQLCLKTAESLESSKFDARDVLSGILTSLSRIRGSQSYLFPALLQQCQGLLSLGNVPPPLSETSVAETDEQEFIERDSTSSAVW</sequence>
<evidence type="ECO:0000256" key="4">
    <source>
        <dbReference type="ARBA" id="ARBA00023163"/>
    </source>
</evidence>
<evidence type="ECO:0000313" key="8">
    <source>
        <dbReference type="EMBL" id="KAH8705384.1"/>
    </source>
</evidence>
<dbReference type="InterPro" id="IPR036864">
    <property type="entry name" value="Zn2-C6_fun-type_DNA-bd_sf"/>
</dbReference>
<dbReference type="Pfam" id="PF04082">
    <property type="entry name" value="Fungal_trans"/>
    <property type="match status" value="1"/>
</dbReference>
<dbReference type="PROSITE" id="PS50048">
    <property type="entry name" value="ZN2_CY6_FUNGAL_2"/>
    <property type="match status" value="1"/>
</dbReference>
<feature type="domain" description="Zn(2)-C6 fungal-type" evidence="7">
    <location>
        <begin position="15"/>
        <end position="44"/>
    </location>
</feature>
<keyword evidence="3" id="KW-0238">DNA-binding</keyword>
<dbReference type="AlphaFoldDB" id="A0AAD4Q3T0"/>
<dbReference type="EMBL" id="JAJTJA010000001">
    <property type="protein sequence ID" value="KAH8705384.1"/>
    <property type="molecule type" value="Genomic_DNA"/>
</dbReference>
<evidence type="ECO:0000256" key="3">
    <source>
        <dbReference type="ARBA" id="ARBA00023125"/>
    </source>
</evidence>
<keyword evidence="9" id="KW-1185">Reference proteome</keyword>
<dbReference type="GO" id="GO:0000981">
    <property type="term" value="F:DNA-binding transcription factor activity, RNA polymerase II-specific"/>
    <property type="evidence" value="ECO:0007669"/>
    <property type="project" value="InterPro"/>
</dbReference>
<dbReference type="PROSITE" id="PS00463">
    <property type="entry name" value="ZN2_CY6_FUNGAL_1"/>
    <property type="match status" value="1"/>
</dbReference>
<accession>A0AAD4Q3T0</accession>
<keyword evidence="1" id="KW-0479">Metal-binding</keyword>
<keyword evidence="5" id="KW-0539">Nucleus</keyword>
<dbReference type="SMART" id="SM00066">
    <property type="entry name" value="GAL4"/>
    <property type="match status" value="1"/>
</dbReference>
<dbReference type="InterPro" id="IPR001138">
    <property type="entry name" value="Zn2Cys6_DnaBD"/>
</dbReference>
<dbReference type="GeneID" id="70245158"/>
<dbReference type="GO" id="GO:0003677">
    <property type="term" value="F:DNA binding"/>
    <property type="evidence" value="ECO:0007669"/>
    <property type="project" value="UniProtKB-KW"/>
</dbReference>
<feature type="region of interest" description="Disordered" evidence="6">
    <location>
        <begin position="517"/>
        <end position="540"/>
    </location>
</feature>
<dbReference type="GO" id="GO:0008270">
    <property type="term" value="F:zinc ion binding"/>
    <property type="evidence" value="ECO:0007669"/>
    <property type="project" value="InterPro"/>
</dbReference>
<evidence type="ECO:0000256" key="1">
    <source>
        <dbReference type="ARBA" id="ARBA00022723"/>
    </source>
</evidence>
<gene>
    <name evidence="8" type="ORF">BGW36DRAFT_367450</name>
</gene>
<evidence type="ECO:0000256" key="6">
    <source>
        <dbReference type="SAM" id="MobiDB-lite"/>
    </source>
</evidence>
<protein>
    <recommendedName>
        <fullName evidence="7">Zn(2)-C6 fungal-type domain-containing protein</fullName>
    </recommendedName>
</protein>
<proteinExistence type="predicted"/>
<reference evidence="8" key="1">
    <citation type="submission" date="2021-12" db="EMBL/GenBank/DDBJ databases">
        <title>Convergent genome expansion in fungi linked to evolution of root-endophyte symbiosis.</title>
        <authorList>
            <consortium name="DOE Joint Genome Institute"/>
            <person name="Ke Y.-H."/>
            <person name="Bonito G."/>
            <person name="Liao H.-L."/>
            <person name="Looney B."/>
            <person name="Rojas-Flechas A."/>
            <person name="Nash J."/>
            <person name="Hameed K."/>
            <person name="Schadt C."/>
            <person name="Martin F."/>
            <person name="Crous P.W."/>
            <person name="Miettinen O."/>
            <person name="Magnuson J.K."/>
            <person name="Labbe J."/>
            <person name="Jacobson D."/>
            <person name="Doktycz M.J."/>
            <person name="Veneault-Fourrey C."/>
            <person name="Kuo A."/>
            <person name="Mondo S."/>
            <person name="Calhoun S."/>
            <person name="Riley R."/>
            <person name="Ohm R."/>
            <person name="LaButti K."/>
            <person name="Andreopoulos B."/>
            <person name="Pangilinan J."/>
            <person name="Nolan M."/>
            <person name="Tritt A."/>
            <person name="Clum A."/>
            <person name="Lipzen A."/>
            <person name="Daum C."/>
            <person name="Barry K."/>
            <person name="Grigoriev I.V."/>
            <person name="Vilgalys R."/>
        </authorList>
    </citation>
    <scope>NUCLEOTIDE SEQUENCE</scope>
    <source>
        <strain evidence="8">PMI_201</strain>
    </source>
</reference>
<evidence type="ECO:0000256" key="5">
    <source>
        <dbReference type="ARBA" id="ARBA00023242"/>
    </source>
</evidence>
<dbReference type="InterPro" id="IPR007219">
    <property type="entry name" value="XnlR_reg_dom"/>
</dbReference>
<dbReference type="Gene3D" id="4.10.240.10">
    <property type="entry name" value="Zn(2)-C6 fungal-type DNA-binding domain"/>
    <property type="match status" value="1"/>
</dbReference>
<evidence type="ECO:0000256" key="2">
    <source>
        <dbReference type="ARBA" id="ARBA00023015"/>
    </source>
</evidence>
<keyword evidence="4" id="KW-0804">Transcription</keyword>
<dbReference type="Pfam" id="PF00172">
    <property type="entry name" value="Zn_clus"/>
    <property type="match status" value="1"/>
</dbReference>
<organism evidence="8 9">
    <name type="scientific">Talaromyces proteolyticus</name>
    <dbReference type="NCBI Taxonomy" id="1131652"/>
    <lineage>
        <taxon>Eukaryota</taxon>
        <taxon>Fungi</taxon>
        <taxon>Dikarya</taxon>
        <taxon>Ascomycota</taxon>
        <taxon>Pezizomycotina</taxon>
        <taxon>Eurotiomycetes</taxon>
        <taxon>Eurotiomycetidae</taxon>
        <taxon>Eurotiales</taxon>
        <taxon>Trichocomaceae</taxon>
        <taxon>Talaromyces</taxon>
        <taxon>Talaromyces sect. Bacilispori</taxon>
    </lineage>
</organism>
<evidence type="ECO:0000259" key="7">
    <source>
        <dbReference type="PROSITE" id="PS50048"/>
    </source>
</evidence>
<dbReference type="RefSeq" id="XP_046078005.1">
    <property type="nucleotide sequence ID" value="XM_046214871.1"/>
</dbReference>
<dbReference type="GO" id="GO:0006351">
    <property type="term" value="P:DNA-templated transcription"/>
    <property type="evidence" value="ECO:0007669"/>
    <property type="project" value="InterPro"/>
</dbReference>
<dbReference type="PANTHER" id="PTHR31668">
    <property type="entry name" value="GLUCOSE TRANSPORT TRANSCRIPTION REGULATOR RGT1-RELATED-RELATED"/>
    <property type="match status" value="1"/>
</dbReference>
<name>A0AAD4Q3T0_9EURO</name>
<dbReference type="CDD" id="cd00067">
    <property type="entry name" value="GAL4"/>
    <property type="match status" value="1"/>
</dbReference>
<comment type="caution">
    <text evidence="8">The sequence shown here is derived from an EMBL/GenBank/DDBJ whole genome shotgun (WGS) entry which is preliminary data.</text>
</comment>
<dbReference type="PANTHER" id="PTHR31668:SF19">
    <property type="entry name" value="ZN(2)-C6 FUNGAL-TYPE DOMAIN-CONTAINING PROTEIN-RELATED"/>
    <property type="match status" value="1"/>
</dbReference>
<dbReference type="CDD" id="cd12148">
    <property type="entry name" value="fungal_TF_MHR"/>
    <property type="match status" value="1"/>
</dbReference>
<dbReference type="SUPFAM" id="SSF57701">
    <property type="entry name" value="Zn2/Cys6 DNA-binding domain"/>
    <property type="match status" value="1"/>
</dbReference>
<dbReference type="InterPro" id="IPR050797">
    <property type="entry name" value="Carb_Metab_Trans_Reg"/>
</dbReference>
<keyword evidence="2" id="KW-0805">Transcription regulation</keyword>
<evidence type="ECO:0000313" key="9">
    <source>
        <dbReference type="Proteomes" id="UP001201262"/>
    </source>
</evidence>
<dbReference type="Proteomes" id="UP001201262">
    <property type="component" value="Unassembled WGS sequence"/>
</dbReference>